<evidence type="ECO:0000256" key="6">
    <source>
        <dbReference type="ARBA" id="ARBA00022840"/>
    </source>
</evidence>
<sequence length="204" mass="22671">MPYYAGGNLHTFLAHKVKLTENVPAEEADCLTIQMLRAVAFLHENNIAHGDIKPEHVLLTAQGAVKLGGFGEDPDAIREIFQLSHGSSRTSSFAVSSPKSASAQKHAPNFCIRTRVSDSSKPYLPPERFPGHPASHRESYTHQDVSDAKAGDIWACGIIYMFLRSGQLLWQSAQRTSPHKFFAEYLRCRMEEDGYNSIQVLGNQ</sequence>
<dbReference type="InterPro" id="IPR011009">
    <property type="entry name" value="Kinase-like_dom_sf"/>
</dbReference>
<dbReference type="STRING" id="416450.A0A1V6Q8A5"/>
<accession>A0A1V6Q8A5</accession>
<evidence type="ECO:0000256" key="3">
    <source>
        <dbReference type="ARBA" id="ARBA00022679"/>
    </source>
</evidence>
<evidence type="ECO:0000256" key="9">
    <source>
        <dbReference type="SAM" id="MobiDB-lite"/>
    </source>
</evidence>
<evidence type="ECO:0000256" key="8">
    <source>
        <dbReference type="ARBA" id="ARBA00048679"/>
    </source>
</evidence>
<keyword evidence="3" id="KW-0808">Transferase</keyword>
<evidence type="ECO:0000256" key="7">
    <source>
        <dbReference type="ARBA" id="ARBA00047899"/>
    </source>
</evidence>
<comment type="caution">
    <text evidence="11">The sequence shown here is derived from an EMBL/GenBank/DDBJ whole genome shotgun (WGS) entry which is preliminary data.</text>
</comment>
<evidence type="ECO:0000313" key="11">
    <source>
        <dbReference type="EMBL" id="OQD85217.1"/>
    </source>
</evidence>
<keyword evidence="6" id="KW-0067">ATP-binding</keyword>
<dbReference type="SUPFAM" id="SSF56112">
    <property type="entry name" value="Protein kinase-like (PK-like)"/>
    <property type="match status" value="1"/>
</dbReference>
<dbReference type="PROSITE" id="PS50011">
    <property type="entry name" value="PROTEIN_KINASE_DOM"/>
    <property type="match status" value="1"/>
</dbReference>
<dbReference type="EC" id="2.7.11.1" evidence="1"/>
<protein>
    <recommendedName>
        <fullName evidence="1">non-specific serine/threonine protein kinase</fullName>
        <ecNumber evidence="1">2.7.11.1</ecNumber>
    </recommendedName>
</protein>
<dbReference type="InterPro" id="IPR000719">
    <property type="entry name" value="Prot_kinase_dom"/>
</dbReference>
<dbReference type="Gene3D" id="1.10.510.10">
    <property type="entry name" value="Transferase(Phosphotransferase) domain 1"/>
    <property type="match status" value="1"/>
</dbReference>
<dbReference type="EMBL" id="MDYN01000010">
    <property type="protein sequence ID" value="OQD85217.1"/>
    <property type="molecule type" value="Genomic_DNA"/>
</dbReference>
<reference evidence="12" key="1">
    <citation type="journal article" date="2017" name="Nat. Microbiol.">
        <title>Global analysis of biosynthetic gene clusters reveals vast potential of secondary metabolite production in Penicillium species.</title>
        <authorList>
            <person name="Nielsen J.C."/>
            <person name="Grijseels S."/>
            <person name="Prigent S."/>
            <person name="Ji B."/>
            <person name="Dainat J."/>
            <person name="Nielsen K.F."/>
            <person name="Frisvad J.C."/>
            <person name="Workman M."/>
            <person name="Nielsen J."/>
        </authorList>
    </citation>
    <scope>NUCLEOTIDE SEQUENCE [LARGE SCALE GENOMIC DNA]</scope>
    <source>
        <strain evidence="12">IBT 31811</strain>
    </source>
</reference>
<gene>
    <name evidence="11" type="ORF">PENANT_c010G10827</name>
</gene>
<keyword evidence="2" id="KW-0723">Serine/threonine-protein kinase</keyword>
<keyword evidence="5" id="KW-0418">Kinase</keyword>
<dbReference type="Pfam" id="PF00069">
    <property type="entry name" value="Pkinase"/>
    <property type="match status" value="1"/>
</dbReference>
<dbReference type="PANTHER" id="PTHR24343">
    <property type="entry name" value="SERINE/THREONINE KINASE"/>
    <property type="match status" value="1"/>
</dbReference>
<dbReference type="GO" id="GO:0004674">
    <property type="term" value="F:protein serine/threonine kinase activity"/>
    <property type="evidence" value="ECO:0007669"/>
    <property type="project" value="UniProtKB-KW"/>
</dbReference>
<dbReference type="GO" id="GO:0005524">
    <property type="term" value="F:ATP binding"/>
    <property type="evidence" value="ECO:0007669"/>
    <property type="project" value="UniProtKB-KW"/>
</dbReference>
<evidence type="ECO:0000256" key="1">
    <source>
        <dbReference type="ARBA" id="ARBA00012513"/>
    </source>
</evidence>
<evidence type="ECO:0000259" key="10">
    <source>
        <dbReference type="PROSITE" id="PS50011"/>
    </source>
</evidence>
<dbReference type="SMART" id="SM00220">
    <property type="entry name" value="S_TKc"/>
    <property type="match status" value="1"/>
</dbReference>
<evidence type="ECO:0000256" key="4">
    <source>
        <dbReference type="ARBA" id="ARBA00022741"/>
    </source>
</evidence>
<organism evidence="11 12">
    <name type="scientific">Penicillium antarcticum</name>
    <dbReference type="NCBI Taxonomy" id="416450"/>
    <lineage>
        <taxon>Eukaryota</taxon>
        <taxon>Fungi</taxon>
        <taxon>Dikarya</taxon>
        <taxon>Ascomycota</taxon>
        <taxon>Pezizomycotina</taxon>
        <taxon>Eurotiomycetes</taxon>
        <taxon>Eurotiomycetidae</taxon>
        <taxon>Eurotiales</taxon>
        <taxon>Aspergillaceae</taxon>
        <taxon>Penicillium</taxon>
    </lineage>
</organism>
<feature type="region of interest" description="Disordered" evidence="9">
    <location>
        <begin position="122"/>
        <end position="142"/>
    </location>
</feature>
<evidence type="ECO:0000256" key="5">
    <source>
        <dbReference type="ARBA" id="ARBA00022777"/>
    </source>
</evidence>
<name>A0A1V6Q8A5_9EURO</name>
<proteinExistence type="predicted"/>
<dbReference type="PANTHER" id="PTHR24343:SF558">
    <property type="entry name" value="PROTEIN KINASE DOMAIN-CONTAINING PROTEIN"/>
    <property type="match status" value="1"/>
</dbReference>
<keyword evidence="4" id="KW-0547">Nucleotide-binding</keyword>
<evidence type="ECO:0000313" key="12">
    <source>
        <dbReference type="Proteomes" id="UP000191672"/>
    </source>
</evidence>
<dbReference type="GO" id="GO:0030003">
    <property type="term" value="P:intracellular monoatomic cation homeostasis"/>
    <property type="evidence" value="ECO:0007669"/>
    <property type="project" value="TreeGrafter"/>
</dbReference>
<feature type="domain" description="Protein kinase" evidence="10">
    <location>
        <begin position="1"/>
        <end position="204"/>
    </location>
</feature>
<keyword evidence="12" id="KW-1185">Reference proteome</keyword>
<comment type="catalytic activity">
    <reaction evidence="7">
        <text>L-threonyl-[protein] + ATP = O-phospho-L-threonyl-[protein] + ADP + H(+)</text>
        <dbReference type="Rhea" id="RHEA:46608"/>
        <dbReference type="Rhea" id="RHEA-COMP:11060"/>
        <dbReference type="Rhea" id="RHEA-COMP:11605"/>
        <dbReference type="ChEBI" id="CHEBI:15378"/>
        <dbReference type="ChEBI" id="CHEBI:30013"/>
        <dbReference type="ChEBI" id="CHEBI:30616"/>
        <dbReference type="ChEBI" id="CHEBI:61977"/>
        <dbReference type="ChEBI" id="CHEBI:456216"/>
        <dbReference type="EC" id="2.7.11.1"/>
    </reaction>
</comment>
<evidence type="ECO:0000256" key="2">
    <source>
        <dbReference type="ARBA" id="ARBA00022527"/>
    </source>
</evidence>
<dbReference type="Proteomes" id="UP000191672">
    <property type="component" value="Unassembled WGS sequence"/>
</dbReference>
<comment type="catalytic activity">
    <reaction evidence="8">
        <text>L-seryl-[protein] + ATP = O-phospho-L-seryl-[protein] + ADP + H(+)</text>
        <dbReference type="Rhea" id="RHEA:17989"/>
        <dbReference type="Rhea" id="RHEA-COMP:9863"/>
        <dbReference type="Rhea" id="RHEA-COMP:11604"/>
        <dbReference type="ChEBI" id="CHEBI:15378"/>
        <dbReference type="ChEBI" id="CHEBI:29999"/>
        <dbReference type="ChEBI" id="CHEBI:30616"/>
        <dbReference type="ChEBI" id="CHEBI:83421"/>
        <dbReference type="ChEBI" id="CHEBI:456216"/>
        <dbReference type="EC" id="2.7.11.1"/>
    </reaction>
</comment>
<dbReference type="AlphaFoldDB" id="A0A1V6Q8A5"/>
<dbReference type="GO" id="GO:0005829">
    <property type="term" value="C:cytosol"/>
    <property type="evidence" value="ECO:0007669"/>
    <property type="project" value="TreeGrafter"/>
</dbReference>